<organism evidence="3 4">
    <name type="scientific">Candidatus Komeilibacteria bacterium RIFCSPLOWO2_01_FULL_53_11</name>
    <dbReference type="NCBI Taxonomy" id="1798552"/>
    <lineage>
        <taxon>Bacteria</taxon>
        <taxon>Candidatus Komeiliibacteriota</taxon>
    </lineage>
</organism>
<evidence type="ECO:0000259" key="2">
    <source>
        <dbReference type="PROSITE" id="PS51352"/>
    </source>
</evidence>
<dbReference type="EMBL" id="MHKN01000017">
    <property type="protein sequence ID" value="OGY92425.1"/>
    <property type="molecule type" value="Genomic_DNA"/>
</dbReference>
<dbReference type="PROSITE" id="PS51352">
    <property type="entry name" value="THIOREDOXIN_2"/>
    <property type="match status" value="1"/>
</dbReference>
<dbReference type="InterPro" id="IPR012336">
    <property type="entry name" value="Thioredoxin-like_fold"/>
</dbReference>
<dbReference type="Proteomes" id="UP000177349">
    <property type="component" value="Unassembled WGS sequence"/>
</dbReference>
<dbReference type="PANTHER" id="PTHR13887:SF55">
    <property type="entry name" value="SLR0313 PROTEIN"/>
    <property type="match status" value="1"/>
</dbReference>
<evidence type="ECO:0000313" key="4">
    <source>
        <dbReference type="Proteomes" id="UP000177349"/>
    </source>
</evidence>
<feature type="domain" description="Thioredoxin" evidence="2">
    <location>
        <begin position="1"/>
        <end position="158"/>
    </location>
</feature>
<evidence type="ECO:0000313" key="3">
    <source>
        <dbReference type="EMBL" id="OGY92425.1"/>
    </source>
</evidence>
<dbReference type="AlphaFoldDB" id="A0A1G2BTE3"/>
<accession>A0A1G2BTE3</accession>
<comment type="caution">
    <text evidence="3">The sequence shown here is derived from an EMBL/GenBank/DDBJ whole genome shotgun (WGS) entry which is preliminary data.</text>
</comment>
<reference evidence="3 4" key="1">
    <citation type="journal article" date="2016" name="Nat. Commun.">
        <title>Thousands of microbial genomes shed light on interconnected biogeochemical processes in an aquifer system.</title>
        <authorList>
            <person name="Anantharaman K."/>
            <person name="Brown C.T."/>
            <person name="Hug L.A."/>
            <person name="Sharon I."/>
            <person name="Castelle C.J."/>
            <person name="Probst A.J."/>
            <person name="Thomas B.C."/>
            <person name="Singh A."/>
            <person name="Wilkins M.J."/>
            <person name="Karaoz U."/>
            <person name="Brodie E.L."/>
            <person name="Williams K.H."/>
            <person name="Hubbard S.S."/>
            <person name="Banfield J.F."/>
        </authorList>
    </citation>
    <scope>NUCLEOTIDE SEQUENCE [LARGE SCALE GENOMIC DNA]</scope>
</reference>
<proteinExistence type="inferred from homology"/>
<gene>
    <name evidence="3" type="ORF">A3B31_03885</name>
</gene>
<sequence>MKGSPQAQVLVEEFADFQCPACGSAAPVLKRLAEQYGDRVQWKYYHFPLVQIHPFAFNAALASECANDQGKFWEYHDMLYSRQTNLSKGDLKGYAEELGLDTESFNACLDSRAKQGLVRNDMALGEQRGVNGTPSIFLNGQLLQDWTTLEARLATIFAEPDAGTTQTEVAPSN</sequence>
<protein>
    <recommendedName>
        <fullName evidence="2">Thioredoxin domain-containing protein</fullName>
    </recommendedName>
</protein>
<comment type="similarity">
    <text evidence="1">Belongs to the thioredoxin family. DsbA subfamily.</text>
</comment>
<dbReference type="PANTHER" id="PTHR13887">
    <property type="entry name" value="GLUTATHIONE S-TRANSFERASE KAPPA"/>
    <property type="match status" value="1"/>
</dbReference>
<dbReference type="InterPro" id="IPR036249">
    <property type="entry name" value="Thioredoxin-like_sf"/>
</dbReference>
<dbReference type="SUPFAM" id="SSF52833">
    <property type="entry name" value="Thioredoxin-like"/>
    <property type="match status" value="1"/>
</dbReference>
<name>A0A1G2BTE3_9BACT</name>
<dbReference type="Gene3D" id="3.40.30.10">
    <property type="entry name" value="Glutaredoxin"/>
    <property type="match status" value="1"/>
</dbReference>
<dbReference type="Pfam" id="PF13462">
    <property type="entry name" value="Thioredoxin_4"/>
    <property type="match status" value="1"/>
</dbReference>
<dbReference type="InterPro" id="IPR013766">
    <property type="entry name" value="Thioredoxin_domain"/>
</dbReference>
<evidence type="ECO:0000256" key="1">
    <source>
        <dbReference type="ARBA" id="ARBA00005791"/>
    </source>
</evidence>